<accession>A0A0F9AG39</accession>
<protein>
    <submittedName>
        <fullName evidence="1">Uncharacterized protein</fullName>
    </submittedName>
</protein>
<dbReference type="AlphaFoldDB" id="A0A0F9AG39"/>
<organism evidence="1">
    <name type="scientific">marine sediment metagenome</name>
    <dbReference type="NCBI Taxonomy" id="412755"/>
    <lineage>
        <taxon>unclassified sequences</taxon>
        <taxon>metagenomes</taxon>
        <taxon>ecological metagenomes</taxon>
    </lineage>
</organism>
<comment type="caution">
    <text evidence="1">The sequence shown here is derived from an EMBL/GenBank/DDBJ whole genome shotgun (WGS) entry which is preliminary data.</text>
</comment>
<gene>
    <name evidence="1" type="ORF">LCGC14_2576510</name>
</gene>
<dbReference type="EMBL" id="LAZR01042903">
    <property type="protein sequence ID" value="KKL08370.1"/>
    <property type="molecule type" value="Genomic_DNA"/>
</dbReference>
<proteinExistence type="predicted"/>
<sequence>ITLSAILLEQGVISQTDKPRLRTCFKVAEAAIAESRSQLLAGVDSTSTYELALKYIGVAQSFLDNQRGDLNGCTS</sequence>
<feature type="non-terminal residue" evidence="1">
    <location>
        <position position="1"/>
    </location>
</feature>
<name>A0A0F9AG39_9ZZZZ</name>
<reference evidence="1" key="1">
    <citation type="journal article" date="2015" name="Nature">
        <title>Complex archaea that bridge the gap between prokaryotes and eukaryotes.</title>
        <authorList>
            <person name="Spang A."/>
            <person name="Saw J.H."/>
            <person name="Jorgensen S.L."/>
            <person name="Zaremba-Niedzwiedzka K."/>
            <person name="Martijn J."/>
            <person name="Lind A.E."/>
            <person name="van Eijk R."/>
            <person name="Schleper C."/>
            <person name="Guy L."/>
            <person name="Ettema T.J."/>
        </authorList>
    </citation>
    <scope>NUCLEOTIDE SEQUENCE</scope>
</reference>
<evidence type="ECO:0000313" key="1">
    <source>
        <dbReference type="EMBL" id="KKL08370.1"/>
    </source>
</evidence>